<feature type="compositionally biased region" description="Low complexity" evidence="5">
    <location>
        <begin position="161"/>
        <end position="188"/>
    </location>
</feature>
<evidence type="ECO:0000313" key="8">
    <source>
        <dbReference type="Proteomes" id="UP001212997"/>
    </source>
</evidence>
<keyword evidence="3" id="KW-0863">Zinc-finger</keyword>
<evidence type="ECO:0000256" key="3">
    <source>
        <dbReference type="ARBA" id="ARBA00022771"/>
    </source>
</evidence>
<comment type="caution">
    <text evidence="7">The sequence shown here is derived from an EMBL/GenBank/DDBJ whole genome shotgun (WGS) entry which is preliminary data.</text>
</comment>
<dbReference type="EMBL" id="JANAWD010000201">
    <property type="protein sequence ID" value="KAJ3484108.1"/>
    <property type="molecule type" value="Genomic_DNA"/>
</dbReference>
<reference evidence="7" key="1">
    <citation type="submission" date="2022-07" db="EMBL/GenBank/DDBJ databases">
        <title>Genome Sequence of Physisporinus lineatus.</title>
        <authorList>
            <person name="Buettner E."/>
        </authorList>
    </citation>
    <scope>NUCLEOTIDE SEQUENCE</scope>
    <source>
        <strain evidence="7">VT162</strain>
    </source>
</reference>
<feature type="region of interest" description="Disordered" evidence="5">
    <location>
        <begin position="207"/>
        <end position="241"/>
    </location>
</feature>
<organism evidence="7 8">
    <name type="scientific">Meripilus lineatus</name>
    <dbReference type="NCBI Taxonomy" id="2056292"/>
    <lineage>
        <taxon>Eukaryota</taxon>
        <taxon>Fungi</taxon>
        <taxon>Dikarya</taxon>
        <taxon>Basidiomycota</taxon>
        <taxon>Agaricomycotina</taxon>
        <taxon>Agaricomycetes</taxon>
        <taxon>Polyporales</taxon>
        <taxon>Meripilaceae</taxon>
        <taxon>Meripilus</taxon>
    </lineage>
</organism>
<evidence type="ECO:0000256" key="1">
    <source>
        <dbReference type="ARBA" id="ARBA00022468"/>
    </source>
</evidence>
<evidence type="ECO:0000313" key="7">
    <source>
        <dbReference type="EMBL" id="KAJ3484108.1"/>
    </source>
</evidence>
<accession>A0AAD5V2C6</accession>
<keyword evidence="8" id="KW-1185">Reference proteome</keyword>
<keyword evidence="4" id="KW-0862">Zinc</keyword>
<dbReference type="SUPFAM" id="SSF57863">
    <property type="entry name" value="ArfGap/RecO-like zinc finger"/>
    <property type="match status" value="1"/>
</dbReference>
<name>A0AAD5V2C6_9APHY</name>
<dbReference type="Proteomes" id="UP001212997">
    <property type="component" value="Unassembled WGS sequence"/>
</dbReference>
<dbReference type="GO" id="GO:0005096">
    <property type="term" value="F:GTPase activator activity"/>
    <property type="evidence" value="ECO:0007669"/>
    <property type="project" value="UniProtKB-KW"/>
</dbReference>
<dbReference type="Gene3D" id="1.10.220.150">
    <property type="entry name" value="Arf GTPase activating protein"/>
    <property type="match status" value="1"/>
</dbReference>
<dbReference type="Pfam" id="PF01412">
    <property type="entry name" value="ArfGap"/>
    <property type="match status" value="1"/>
</dbReference>
<dbReference type="GO" id="GO:0032012">
    <property type="term" value="P:regulation of ARF protein signal transduction"/>
    <property type="evidence" value="ECO:0007669"/>
    <property type="project" value="TreeGrafter"/>
</dbReference>
<feature type="compositionally biased region" description="Low complexity" evidence="5">
    <location>
        <begin position="128"/>
        <end position="140"/>
    </location>
</feature>
<dbReference type="InterPro" id="IPR037278">
    <property type="entry name" value="ARFGAP/RecO"/>
</dbReference>
<sequence length="426" mass="44780">MGFSEVCTRSSYYDPQPYPTCDDTIAALESSSVCNALASIEDSACIFVRSVSMDTWQEDQVKRMQLGGNAPFREFMKSYPADGGFTEGMSPYDTYHSWAGAQYKQKLDADVAGKSWTMSAKPAGFGAPSNSSNPPSRPSSAQGLRKARASGRTNTGRPLRSDSSSPASFGSASNSPISTPNPSNNGPPDQKAANEAFFASLGQANATRSADLPPSQGGRYQGFGNTPSPPPGSSHPSYGLSSAAAPSITDFQENPVAALGKGWSLLSAAVYGASRAVNESVIQPGMEKVRDPNFQAGVRGVVTEATKRAGDVGRSANQWGKNTLGVDVAQQVGDVVGTVRDKVGGGPERRGYGVVGQGYEGETSALYQDRDEDDFFGQYAGNGSHSPAGGNFSSGAQLSSHSTNTTSIASSTKKKNDDEWDEWKDF</sequence>
<dbReference type="GO" id="GO:0008270">
    <property type="term" value="F:zinc ion binding"/>
    <property type="evidence" value="ECO:0007669"/>
    <property type="project" value="UniProtKB-KW"/>
</dbReference>
<dbReference type="GO" id="GO:0000139">
    <property type="term" value="C:Golgi membrane"/>
    <property type="evidence" value="ECO:0007669"/>
    <property type="project" value="TreeGrafter"/>
</dbReference>
<evidence type="ECO:0000256" key="2">
    <source>
        <dbReference type="ARBA" id="ARBA00022723"/>
    </source>
</evidence>
<dbReference type="SMART" id="SM00105">
    <property type="entry name" value="ArfGap"/>
    <property type="match status" value="1"/>
</dbReference>
<feature type="region of interest" description="Disordered" evidence="5">
    <location>
        <begin position="123"/>
        <end position="192"/>
    </location>
</feature>
<dbReference type="PANTHER" id="PTHR46395">
    <property type="entry name" value="ADP-RIBOSYLATION FACTOR GTPASE-ACTIVATING PROTEIN 1"/>
    <property type="match status" value="1"/>
</dbReference>
<gene>
    <name evidence="7" type="ORF">NLI96_g5851</name>
</gene>
<feature type="domain" description="Arf-GAP" evidence="6">
    <location>
        <begin position="22"/>
        <end position="116"/>
    </location>
</feature>
<dbReference type="PANTHER" id="PTHR46395:SF1">
    <property type="entry name" value="ADP-RIBOSYLATION FACTOR GTPASE-ACTIVATING PROTEIN 1"/>
    <property type="match status" value="1"/>
</dbReference>
<evidence type="ECO:0000256" key="4">
    <source>
        <dbReference type="ARBA" id="ARBA00022833"/>
    </source>
</evidence>
<evidence type="ECO:0000256" key="5">
    <source>
        <dbReference type="SAM" id="MobiDB-lite"/>
    </source>
</evidence>
<keyword evidence="1" id="KW-0343">GTPase activation</keyword>
<feature type="compositionally biased region" description="Polar residues" evidence="5">
    <location>
        <begin position="381"/>
        <end position="411"/>
    </location>
</feature>
<feature type="region of interest" description="Disordered" evidence="5">
    <location>
        <begin position="366"/>
        <end position="426"/>
    </location>
</feature>
<dbReference type="GO" id="GO:0030100">
    <property type="term" value="P:regulation of endocytosis"/>
    <property type="evidence" value="ECO:0007669"/>
    <property type="project" value="TreeGrafter"/>
</dbReference>
<dbReference type="AlphaFoldDB" id="A0AAD5V2C6"/>
<dbReference type="InterPro" id="IPR038508">
    <property type="entry name" value="ArfGAP_dom_sf"/>
</dbReference>
<protein>
    <recommendedName>
        <fullName evidence="6">Arf-GAP domain-containing protein</fullName>
    </recommendedName>
</protein>
<keyword evidence="2" id="KW-0479">Metal-binding</keyword>
<evidence type="ECO:0000259" key="6">
    <source>
        <dbReference type="SMART" id="SM00105"/>
    </source>
</evidence>
<proteinExistence type="predicted"/>
<dbReference type="InterPro" id="IPR001164">
    <property type="entry name" value="ArfGAP_dom"/>
</dbReference>